<evidence type="ECO:0000259" key="1">
    <source>
        <dbReference type="Pfam" id="PF03831"/>
    </source>
</evidence>
<dbReference type="Gene3D" id="2.30.30.40">
    <property type="entry name" value="SH3 Domains"/>
    <property type="match status" value="1"/>
</dbReference>
<dbReference type="EMBL" id="JAENIK010000013">
    <property type="protein sequence ID" value="MBK1818285.1"/>
    <property type="molecule type" value="Genomic_DNA"/>
</dbReference>
<evidence type="ECO:0000313" key="3">
    <source>
        <dbReference type="Proteomes" id="UP000600139"/>
    </source>
</evidence>
<organism evidence="2 3">
    <name type="scientific">Luteolibacter yonseiensis</name>
    <dbReference type="NCBI Taxonomy" id="1144680"/>
    <lineage>
        <taxon>Bacteria</taxon>
        <taxon>Pseudomonadati</taxon>
        <taxon>Verrucomicrobiota</taxon>
        <taxon>Verrucomicrobiia</taxon>
        <taxon>Verrucomicrobiales</taxon>
        <taxon>Verrucomicrobiaceae</taxon>
        <taxon>Luteolibacter</taxon>
    </lineage>
</organism>
<keyword evidence="3" id="KW-1185">Reference proteome</keyword>
<dbReference type="AlphaFoldDB" id="A0A934VDM4"/>
<dbReference type="SUPFAM" id="SSF57783">
    <property type="entry name" value="Zinc beta-ribbon"/>
    <property type="match status" value="1"/>
</dbReference>
<dbReference type="PANTHER" id="PTHR30305">
    <property type="entry name" value="PROTEIN YJDM-RELATED"/>
    <property type="match status" value="1"/>
</dbReference>
<evidence type="ECO:0000313" key="2">
    <source>
        <dbReference type="EMBL" id="MBK1818285.1"/>
    </source>
</evidence>
<sequence>MNAPACPLCEMTEILEHPDHSECVTCGHEWTTEAPAEEAHAERVVKDAYGNILANGDVVAMIKDLKLKGSSQVLKVGTKSKPIRLVDGDHEIDCRMDGISIALKAMYVKKVAG</sequence>
<dbReference type="RefSeq" id="WP_200353433.1">
    <property type="nucleotide sequence ID" value="NZ_BAABHZ010000002.1"/>
</dbReference>
<gene>
    <name evidence="2" type="ORF">JIN84_21875</name>
</gene>
<reference evidence="2" key="1">
    <citation type="submission" date="2021-01" db="EMBL/GenBank/DDBJ databases">
        <title>Modified the classification status of verrucomicrobia.</title>
        <authorList>
            <person name="Feng X."/>
        </authorList>
    </citation>
    <scope>NUCLEOTIDE SEQUENCE</scope>
    <source>
        <strain evidence="2">JCM 18052</strain>
    </source>
</reference>
<dbReference type="SUPFAM" id="SSF82057">
    <property type="entry name" value="Prokaryotic SH3-related domain"/>
    <property type="match status" value="1"/>
</dbReference>
<name>A0A934VDM4_9BACT</name>
<dbReference type="Proteomes" id="UP000600139">
    <property type="component" value="Unassembled WGS sequence"/>
</dbReference>
<comment type="caution">
    <text evidence="2">The sequence shown here is derived from an EMBL/GenBank/DDBJ whole genome shotgun (WGS) entry which is preliminary data.</text>
</comment>
<accession>A0A934VDM4</accession>
<dbReference type="Pfam" id="PF03831">
    <property type="entry name" value="YjdM"/>
    <property type="match status" value="1"/>
</dbReference>
<dbReference type="PANTHER" id="PTHR30305:SF3">
    <property type="entry name" value="PROTEIN YJDM"/>
    <property type="match status" value="1"/>
</dbReference>
<proteinExistence type="predicted"/>
<protein>
    <submittedName>
        <fullName evidence="2">Alkylphosphonate utilization protein</fullName>
    </submittedName>
</protein>
<dbReference type="NCBIfam" id="TIGR00686">
    <property type="entry name" value="phnA"/>
    <property type="match status" value="1"/>
</dbReference>
<dbReference type="InterPro" id="IPR004624">
    <property type="entry name" value="YjdM"/>
</dbReference>
<dbReference type="InterPro" id="IPR013988">
    <property type="entry name" value="YjdM_C"/>
</dbReference>
<feature type="domain" description="Protein YjdM C-terminal" evidence="1">
    <location>
        <begin position="45"/>
        <end position="111"/>
    </location>
</feature>